<dbReference type="InterPro" id="IPR003959">
    <property type="entry name" value="ATPase_AAA_core"/>
</dbReference>
<dbReference type="Pfam" id="PF00004">
    <property type="entry name" value="AAA"/>
    <property type="match status" value="1"/>
</dbReference>
<name>A0A235CDZ7_9GAMM</name>
<organism evidence="2 4">
    <name type="scientific">Oceanimonas baumannii</name>
    <dbReference type="NCBI Taxonomy" id="129578"/>
    <lineage>
        <taxon>Bacteria</taxon>
        <taxon>Pseudomonadati</taxon>
        <taxon>Pseudomonadota</taxon>
        <taxon>Gammaproteobacteria</taxon>
        <taxon>Aeromonadales</taxon>
        <taxon>Aeromonadaceae</taxon>
        <taxon>Oceanimonas</taxon>
    </lineage>
</organism>
<dbReference type="InterPro" id="IPR027417">
    <property type="entry name" value="P-loop_NTPase"/>
</dbReference>
<keyword evidence="5" id="KW-1185">Reference proteome</keyword>
<keyword evidence="2" id="KW-0547">Nucleotide-binding</keyword>
<protein>
    <submittedName>
        <fullName evidence="2">ATP-binding protein</fullName>
    </submittedName>
    <submittedName>
        <fullName evidence="3">ATPase family protein associated with various cellular activities (AAA)</fullName>
    </submittedName>
</protein>
<keyword evidence="2" id="KW-0067">ATP-binding</keyword>
<reference evidence="2 4" key="1">
    <citation type="submission" date="2017-08" db="EMBL/GenBank/DDBJ databases">
        <title>Draft Genome Sequence of the Marine Bacterium Oceanimonas baumannii ATCC 700832.</title>
        <authorList>
            <person name="Mcclelland W.D."/>
            <person name="Brennan M.A."/>
            <person name="Trachtenberg A.M."/>
            <person name="Maclea K.S."/>
        </authorList>
    </citation>
    <scope>NUCLEOTIDE SEQUENCE [LARGE SCALE GENOMIC DNA]</scope>
    <source>
        <strain evidence="2 4">ATCC 700832</strain>
    </source>
</reference>
<sequence length="1524" mass="172306">MSKAGIQSNRGDGYQTLVAFDWALTVLSDPDYQWLEVDSVTLSVDDVVIGKVDGTKIGCQCKKNQTQHKAWSFTDIKDELRKAVSLLTSDPRAEVRFYSRSNFGDLAALREFSTNYADESAYQANLTKAHRKTDTDLATLLTEEKSVQSTYQFLQRTRFEVSQELDRMGTLLRERLRLLASNHSAAYDALWTRLDHLGMRENGDGQSIAPQHRLTKEDLKALLTTAGSMLTPPMDMVEVRTSFTSTSAIGRLWRRDIGNEYIANPVVNELLEAIKDKHRSILVTGSPGSGKTCVMLTVQDELEQLTQNRTDLLPLFIQSREFADTATEQDRRAQGLPEHWVERAARMAEDAHVVVMIDSLDVLSIAREHSVLTYFLAQIDRLLLIPDVTVVTACRDFDSHYDRRIAQRSWDKQITCQPLDWDAEIAPLLAKLGIDASATDATTRTLISNPRELALFVELALQGDSFNVVTSQALAQRYLATIVESNSALGDAAMQAIEAIAAEMLVSRSLAVPHQRFTASQDVKRALLSNNVLHETQDGKLTFGHQTLLDVLVISWAVRQAMTLNVFIQQLPPVPFVRPSIRSFVAQLATGDRRELRRQLRTVLTGNSAFHIRRLVAETFAEQVPHDDDWPLLRDLRTQHQDVFQVIYTQANRLEWHHFWMTHLLPILRDTCDTDGLTIHANWVSRWQNDDPAGVSAFWTEMLTLDKVDKNQLANAITHVATQIQPKYLPLFQPLLTKLLELPQQQHSFLGNALAYCITNGVMDDAELWNYIAGEVSDEDVLSYRLDNKLRCKPHELSVGNKKFLSDRMLESTILLDLAVASVERWSQVKSSRYVDAPPAYSHGFLDETSYKDKHTENDLRHADSDRILFDTVEAAIIHHANTHSIWWQSNRERLSFSTEGTLRYFAILACTTTPHANLDVVGRLLCDKTLLESNLSYELGTLIQATFLHLDASIQNEIQECILTVNREYAADLQRRIWMLQAQSQLIITIPCHLRSAGAQAILDECEKAIWPLVRQPHIGSEGGIVQAPFSFEVFLDSSDDGVLHLLKHYDGHERNSFDDFLLGGKREVGEQLKEAASRAPSRFMHLLSANGEQISDGFRDDLMEGISNYLAHRYGSLRPNGNWFPIEEPDATVLARQIIDEQEKHPRFWSHKRPVSKAIRSCAHVVTQVTDATRLISLAMDFSTLQEESASSGNTVDLLTTGINMIRGNAAEALMILANQLEKNGMPWPESLPHALRLFAADDHPAIRALLLRHLPYLQSHHPELGWELFDLAMQESSPGLWAMAEPCLYYAYHQRFDVVAPLLARLYLEGSGKDFEVWARISALAALSKRLDFADFLAELNMLKSVEAWHGATSVWTHTDNIQQHREQCLIGLKTGLSPENMHAVTVAEKSLKLFQEITPPISVPIELIRRSFHLLKAETDSARRNFFGFDAWLNATSLRDPVYALEAAEIYLDFVRHTKPYVYDYDNNLTQLLTRLFEQAEEQEESDSGAMLQRVVKLQDALLAAGLRAVNDWLKAAERP</sequence>
<evidence type="ECO:0000313" key="3">
    <source>
        <dbReference type="EMBL" id="TDW57747.1"/>
    </source>
</evidence>
<gene>
    <name evidence="2" type="ORF">B6S09_15035</name>
    <name evidence="3" type="ORF">LY04_02612</name>
</gene>
<dbReference type="EMBL" id="SODO01000010">
    <property type="protein sequence ID" value="TDW57747.1"/>
    <property type="molecule type" value="Genomic_DNA"/>
</dbReference>
<dbReference type="GO" id="GO:0005524">
    <property type="term" value="F:ATP binding"/>
    <property type="evidence" value="ECO:0007669"/>
    <property type="project" value="UniProtKB-KW"/>
</dbReference>
<proteinExistence type="predicted"/>
<dbReference type="Proteomes" id="UP000243640">
    <property type="component" value="Unassembled WGS sequence"/>
</dbReference>
<evidence type="ECO:0000259" key="1">
    <source>
        <dbReference type="Pfam" id="PF00004"/>
    </source>
</evidence>
<dbReference type="EMBL" id="NQJF01000013">
    <property type="protein sequence ID" value="OYD22780.1"/>
    <property type="molecule type" value="Genomic_DNA"/>
</dbReference>
<evidence type="ECO:0000313" key="4">
    <source>
        <dbReference type="Proteomes" id="UP000243640"/>
    </source>
</evidence>
<dbReference type="SUPFAM" id="SSF52540">
    <property type="entry name" value="P-loop containing nucleoside triphosphate hydrolases"/>
    <property type="match status" value="1"/>
</dbReference>
<evidence type="ECO:0000313" key="2">
    <source>
        <dbReference type="EMBL" id="OYD22780.1"/>
    </source>
</evidence>
<evidence type="ECO:0000313" key="5">
    <source>
        <dbReference type="Proteomes" id="UP000295058"/>
    </source>
</evidence>
<dbReference type="RefSeq" id="WP_094279316.1">
    <property type="nucleotide sequence ID" value="NZ_NQJF01000013.1"/>
</dbReference>
<feature type="domain" description="ATPase AAA-type core" evidence="1">
    <location>
        <begin position="281"/>
        <end position="399"/>
    </location>
</feature>
<dbReference type="Proteomes" id="UP000295058">
    <property type="component" value="Unassembled WGS sequence"/>
</dbReference>
<dbReference type="InterPro" id="IPR016024">
    <property type="entry name" value="ARM-type_fold"/>
</dbReference>
<dbReference type="OrthoDB" id="8889741at2"/>
<dbReference type="SUPFAM" id="SSF48371">
    <property type="entry name" value="ARM repeat"/>
    <property type="match status" value="1"/>
</dbReference>
<dbReference type="Gene3D" id="3.40.50.300">
    <property type="entry name" value="P-loop containing nucleotide triphosphate hydrolases"/>
    <property type="match status" value="1"/>
</dbReference>
<dbReference type="GO" id="GO:0016887">
    <property type="term" value="F:ATP hydrolysis activity"/>
    <property type="evidence" value="ECO:0007669"/>
    <property type="project" value="InterPro"/>
</dbReference>
<accession>A0A235CDZ7</accession>
<comment type="caution">
    <text evidence="2">The sequence shown here is derived from an EMBL/GenBank/DDBJ whole genome shotgun (WGS) entry which is preliminary data.</text>
</comment>
<reference evidence="3 5" key="2">
    <citation type="submission" date="2019-03" db="EMBL/GenBank/DDBJ databases">
        <title>Genomic Encyclopedia of Archaeal and Bacterial Type Strains, Phase II (KMG-II): from individual species to whole genera.</title>
        <authorList>
            <person name="Goeker M."/>
        </authorList>
    </citation>
    <scope>NUCLEOTIDE SEQUENCE [LARGE SCALE GENOMIC DNA]</scope>
    <source>
        <strain evidence="3 5">DSM 15594</strain>
    </source>
</reference>